<dbReference type="Proteomes" id="UP000314294">
    <property type="component" value="Unassembled WGS sequence"/>
</dbReference>
<keyword evidence="3" id="KW-1185">Reference proteome</keyword>
<gene>
    <name evidence="2" type="ORF">EYF80_039551</name>
</gene>
<organism evidence="2 3">
    <name type="scientific">Liparis tanakae</name>
    <name type="common">Tanaka's snailfish</name>
    <dbReference type="NCBI Taxonomy" id="230148"/>
    <lineage>
        <taxon>Eukaryota</taxon>
        <taxon>Metazoa</taxon>
        <taxon>Chordata</taxon>
        <taxon>Craniata</taxon>
        <taxon>Vertebrata</taxon>
        <taxon>Euteleostomi</taxon>
        <taxon>Actinopterygii</taxon>
        <taxon>Neopterygii</taxon>
        <taxon>Teleostei</taxon>
        <taxon>Neoteleostei</taxon>
        <taxon>Acanthomorphata</taxon>
        <taxon>Eupercaria</taxon>
        <taxon>Perciformes</taxon>
        <taxon>Cottioidei</taxon>
        <taxon>Cottales</taxon>
        <taxon>Liparidae</taxon>
        <taxon>Liparis</taxon>
    </lineage>
</organism>
<feature type="compositionally biased region" description="Basic and acidic residues" evidence="1">
    <location>
        <begin position="61"/>
        <end position="76"/>
    </location>
</feature>
<comment type="caution">
    <text evidence="2">The sequence shown here is derived from an EMBL/GenBank/DDBJ whole genome shotgun (WGS) entry which is preliminary data.</text>
</comment>
<reference evidence="2 3" key="1">
    <citation type="submission" date="2019-03" db="EMBL/GenBank/DDBJ databases">
        <title>First draft genome of Liparis tanakae, snailfish: a comprehensive survey of snailfish specific genes.</title>
        <authorList>
            <person name="Kim W."/>
            <person name="Song I."/>
            <person name="Jeong J.-H."/>
            <person name="Kim D."/>
            <person name="Kim S."/>
            <person name="Ryu S."/>
            <person name="Song J.Y."/>
            <person name="Lee S.K."/>
        </authorList>
    </citation>
    <scope>NUCLEOTIDE SEQUENCE [LARGE SCALE GENOMIC DNA]</scope>
    <source>
        <tissue evidence="2">Muscle</tissue>
    </source>
</reference>
<name>A0A4Z2G9N4_9TELE</name>
<feature type="region of interest" description="Disordered" evidence="1">
    <location>
        <begin position="18"/>
        <end position="76"/>
    </location>
</feature>
<dbReference type="EMBL" id="SRLO01000625">
    <property type="protein sequence ID" value="TNN50266.1"/>
    <property type="molecule type" value="Genomic_DNA"/>
</dbReference>
<proteinExistence type="predicted"/>
<dbReference type="OrthoDB" id="10547824at2759"/>
<accession>A0A4Z2G9N4</accession>
<dbReference type="AlphaFoldDB" id="A0A4Z2G9N4"/>
<evidence type="ECO:0000313" key="2">
    <source>
        <dbReference type="EMBL" id="TNN50266.1"/>
    </source>
</evidence>
<evidence type="ECO:0000256" key="1">
    <source>
        <dbReference type="SAM" id="MobiDB-lite"/>
    </source>
</evidence>
<protein>
    <submittedName>
        <fullName evidence="2">Uncharacterized protein</fullName>
    </submittedName>
</protein>
<evidence type="ECO:0000313" key="3">
    <source>
        <dbReference type="Proteomes" id="UP000314294"/>
    </source>
</evidence>
<sequence>MWLRFSFEPYKRTSCRRPVYRASPSGSDPMNTDADYEAVGVGSGHEPSRETEVPNSRRPIFRRDSPVSSREPREKPCVCGRVVPPGVRPELNLVWEGGSKEQVIHQRKALWEASRNDLPGDPHITKCTLLSEDGDGGDGGHIIL</sequence>